<organism evidence="3 4">
    <name type="scientific">Polyporus arcularius HHB13444</name>
    <dbReference type="NCBI Taxonomy" id="1314778"/>
    <lineage>
        <taxon>Eukaryota</taxon>
        <taxon>Fungi</taxon>
        <taxon>Dikarya</taxon>
        <taxon>Basidiomycota</taxon>
        <taxon>Agaricomycotina</taxon>
        <taxon>Agaricomycetes</taxon>
        <taxon>Polyporales</taxon>
        <taxon>Polyporaceae</taxon>
        <taxon>Polyporus</taxon>
    </lineage>
</organism>
<dbReference type="InterPro" id="IPR045339">
    <property type="entry name" value="DUF6534"/>
</dbReference>
<dbReference type="AlphaFoldDB" id="A0A5C3PT62"/>
<dbReference type="Pfam" id="PF20152">
    <property type="entry name" value="DUF6534"/>
    <property type="match status" value="1"/>
</dbReference>
<feature type="transmembrane region" description="Helical" evidence="1">
    <location>
        <begin position="205"/>
        <end position="229"/>
    </location>
</feature>
<feature type="transmembrane region" description="Helical" evidence="1">
    <location>
        <begin position="20"/>
        <end position="45"/>
    </location>
</feature>
<proteinExistence type="predicted"/>
<dbReference type="PANTHER" id="PTHR40465">
    <property type="entry name" value="CHROMOSOME 1, WHOLE GENOME SHOTGUN SEQUENCE"/>
    <property type="match status" value="1"/>
</dbReference>
<feature type="transmembrane region" description="Helical" evidence="1">
    <location>
        <begin position="130"/>
        <end position="154"/>
    </location>
</feature>
<dbReference type="PANTHER" id="PTHR40465:SF1">
    <property type="entry name" value="DUF6534 DOMAIN-CONTAINING PROTEIN"/>
    <property type="match status" value="1"/>
</dbReference>
<evidence type="ECO:0000313" key="4">
    <source>
        <dbReference type="Proteomes" id="UP000308197"/>
    </source>
</evidence>
<dbReference type="Proteomes" id="UP000308197">
    <property type="component" value="Unassembled WGS sequence"/>
</dbReference>
<feature type="transmembrane region" description="Helical" evidence="1">
    <location>
        <begin position="57"/>
        <end position="76"/>
    </location>
</feature>
<reference evidence="3 4" key="1">
    <citation type="journal article" date="2019" name="Nat. Ecol. Evol.">
        <title>Megaphylogeny resolves global patterns of mushroom evolution.</title>
        <authorList>
            <person name="Varga T."/>
            <person name="Krizsan K."/>
            <person name="Foldi C."/>
            <person name="Dima B."/>
            <person name="Sanchez-Garcia M."/>
            <person name="Sanchez-Ramirez S."/>
            <person name="Szollosi G.J."/>
            <person name="Szarkandi J.G."/>
            <person name="Papp V."/>
            <person name="Albert L."/>
            <person name="Andreopoulos W."/>
            <person name="Angelini C."/>
            <person name="Antonin V."/>
            <person name="Barry K.W."/>
            <person name="Bougher N.L."/>
            <person name="Buchanan P."/>
            <person name="Buyck B."/>
            <person name="Bense V."/>
            <person name="Catcheside P."/>
            <person name="Chovatia M."/>
            <person name="Cooper J."/>
            <person name="Damon W."/>
            <person name="Desjardin D."/>
            <person name="Finy P."/>
            <person name="Geml J."/>
            <person name="Haridas S."/>
            <person name="Hughes K."/>
            <person name="Justo A."/>
            <person name="Karasinski D."/>
            <person name="Kautmanova I."/>
            <person name="Kiss B."/>
            <person name="Kocsube S."/>
            <person name="Kotiranta H."/>
            <person name="LaButti K.M."/>
            <person name="Lechner B.E."/>
            <person name="Liimatainen K."/>
            <person name="Lipzen A."/>
            <person name="Lukacs Z."/>
            <person name="Mihaltcheva S."/>
            <person name="Morgado L.N."/>
            <person name="Niskanen T."/>
            <person name="Noordeloos M.E."/>
            <person name="Ohm R.A."/>
            <person name="Ortiz-Santana B."/>
            <person name="Ovrebo C."/>
            <person name="Racz N."/>
            <person name="Riley R."/>
            <person name="Savchenko A."/>
            <person name="Shiryaev A."/>
            <person name="Soop K."/>
            <person name="Spirin V."/>
            <person name="Szebenyi C."/>
            <person name="Tomsovsky M."/>
            <person name="Tulloss R.E."/>
            <person name="Uehling J."/>
            <person name="Grigoriev I.V."/>
            <person name="Vagvolgyi C."/>
            <person name="Papp T."/>
            <person name="Martin F.M."/>
            <person name="Miettinen O."/>
            <person name="Hibbett D.S."/>
            <person name="Nagy L.G."/>
        </authorList>
    </citation>
    <scope>NUCLEOTIDE SEQUENCE [LARGE SCALE GENOMIC DNA]</scope>
    <source>
        <strain evidence="3 4">HHB13444</strain>
    </source>
</reference>
<keyword evidence="4" id="KW-1185">Reference proteome</keyword>
<sequence>MDGNAQALPLLVLPSLDSTYGSFLIGVFVGLIFYGLSLHQGYVYMRTYVRDPLYFKLYVVLLLLMDTMHSVNVMIICYEGLVSNYFRPEQLLKSSWGFNVLPVVTGVVIILCQGFFAYRIYKVYQRWKIPIALFVISVLLAELGFCIASCVKGFQSATWFEYEKDTWMIAAALCIALVLDTILTIILIVFLRYNRGGFAKTNSKLDTLIAYAICTGLLTDVLNALGFAFAQSAPGNMWYAALNMEVAKVYTNSVLAALNFRNPKTYSESNTNFSNPISSTMVTIELAPLPKTHNRNAAAAPVSHRFDESVIDIKDVEDGTKGARLATRSQSSES</sequence>
<feature type="transmembrane region" description="Helical" evidence="1">
    <location>
        <begin position="96"/>
        <end position="118"/>
    </location>
</feature>
<feature type="domain" description="DUF6534" evidence="2">
    <location>
        <begin position="177"/>
        <end position="262"/>
    </location>
</feature>
<keyword evidence="1" id="KW-0472">Membrane</keyword>
<evidence type="ECO:0000256" key="1">
    <source>
        <dbReference type="SAM" id="Phobius"/>
    </source>
</evidence>
<evidence type="ECO:0000259" key="2">
    <source>
        <dbReference type="Pfam" id="PF20152"/>
    </source>
</evidence>
<keyword evidence="1" id="KW-1133">Transmembrane helix</keyword>
<protein>
    <recommendedName>
        <fullName evidence="2">DUF6534 domain-containing protein</fullName>
    </recommendedName>
</protein>
<dbReference type="STRING" id="1314778.A0A5C3PT62"/>
<name>A0A5C3PT62_9APHY</name>
<gene>
    <name evidence="3" type="ORF">K466DRAFT_309284</name>
</gene>
<keyword evidence="1" id="KW-0812">Transmembrane</keyword>
<feature type="transmembrane region" description="Helical" evidence="1">
    <location>
        <begin position="166"/>
        <end position="193"/>
    </location>
</feature>
<dbReference type="EMBL" id="ML211017">
    <property type="protein sequence ID" value="TFK91560.1"/>
    <property type="molecule type" value="Genomic_DNA"/>
</dbReference>
<accession>A0A5C3PT62</accession>
<dbReference type="InParanoid" id="A0A5C3PT62"/>
<evidence type="ECO:0000313" key="3">
    <source>
        <dbReference type="EMBL" id="TFK91560.1"/>
    </source>
</evidence>